<gene>
    <name evidence="1" type="ORF">I1A49_16485</name>
</gene>
<protein>
    <submittedName>
        <fullName evidence="1">Uncharacterized protein</fullName>
    </submittedName>
</protein>
<sequence length="66" mass="7549">MKPKTIAQLASHAAADDEHTPEFWSDSVWVEIENYDMTRDLFRVTGFKSGTCQPTLSLEHVERIDP</sequence>
<dbReference type="EMBL" id="CP065050">
    <property type="protein sequence ID" value="QPI56324.1"/>
    <property type="molecule type" value="Genomic_DNA"/>
</dbReference>
<proteinExistence type="predicted"/>
<reference evidence="1 2" key="1">
    <citation type="submission" date="2020-11" db="EMBL/GenBank/DDBJ databases">
        <title>Complete genome sequence unveiled secondary metabolic potentials in Streptomyces solisilvae HNM0141.</title>
        <authorList>
            <person name="Huang X."/>
        </authorList>
    </citation>
    <scope>NUCLEOTIDE SEQUENCE [LARGE SCALE GENOMIC DNA]</scope>
    <source>
        <strain evidence="1 2">HNM0141</strain>
    </source>
</reference>
<dbReference type="Proteomes" id="UP000663421">
    <property type="component" value="Chromosome"/>
</dbReference>
<evidence type="ECO:0000313" key="2">
    <source>
        <dbReference type="Proteomes" id="UP000663421"/>
    </source>
</evidence>
<keyword evidence="2" id="KW-1185">Reference proteome</keyword>
<accession>A0ABX6W4A3</accession>
<evidence type="ECO:0000313" key="1">
    <source>
        <dbReference type="EMBL" id="QPI56324.1"/>
    </source>
</evidence>
<organism evidence="1 2">
    <name type="scientific">Streptomyces malaysiensis</name>
    <dbReference type="NCBI Taxonomy" id="92644"/>
    <lineage>
        <taxon>Bacteria</taxon>
        <taxon>Bacillati</taxon>
        <taxon>Actinomycetota</taxon>
        <taxon>Actinomycetes</taxon>
        <taxon>Kitasatosporales</taxon>
        <taxon>Streptomycetaceae</taxon>
        <taxon>Streptomyces</taxon>
        <taxon>Streptomyces violaceusniger group</taxon>
    </lineage>
</organism>
<name>A0ABX6W4A3_STRMQ</name>